<protein>
    <submittedName>
        <fullName evidence="1">MmcQ-like protein</fullName>
    </submittedName>
</protein>
<dbReference type="OrthoDB" id="9789813at2"/>
<dbReference type="RefSeq" id="WP_105046184.1">
    <property type="nucleotide sequence ID" value="NZ_CP150662.1"/>
</dbReference>
<dbReference type="EMBL" id="MSCL01000001">
    <property type="protein sequence ID" value="PQJ75043.1"/>
    <property type="molecule type" value="Genomic_DNA"/>
</dbReference>
<keyword evidence="2" id="KW-1185">Reference proteome</keyword>
<dbReference type="InterPro" id="IPR007351">
    <property type="entry name" value="YjbR"/>
</dbReference>
<gene>
    <name evidence="1" type="ORF">BTO13_07175</name>
</gene>
<dbReference type="SUPFAM" id="SSF142906">
    <property type="entry name" value="YjbR-like"/>
    <property type="match status" value="1"/>
</dbReference>
<dbReference type="AlphaFoldDB" id="A0A2S7WBP3"/>
<organism evidence="1 2">
    <name type="scientific">Polaribacter gangjinensis</name>
    <dbReference type="NCBI Taxonomy" id="574710"/>
    <lineage>
        <taxon>Bacteria</taxon>
        <taxon>Pseudomonadati</taxon>
        <taxon>Bacteroidota</taxon>
        <taxon>Flavobacteriia</taxon>
        <taxon>Flavobacteriales</taxon>
        <taxon>Flavobacteriaceae</taxon>
    </lineage>
</organism>
<evidence type="ECO:0000313" key="2">
    <source>
        <dbReference type="Proteomes" id="UP000237608"/>
    </source>
</evidence>
<dbReference type="InterPro" id="IPR058532">
    <property type="entry name" value="YjbR/MT2646/Rv2570-like"/>
</dbReference>
<accession>A0A2S7WBP3</accession>
<evidence type="ECO:0000313" key="1">
    <source>
        <dbReference type="EMBL" id="PQJ75043.1"/>
    </source>
</evidence>
<reference evidence="1 2" key="1">
    <citation type="submission" date="2016-12" db="EMBL/GenBank/DDBJ databases">
        <title>Trade-off between light-utilization and light-protection in marine flavobacteria.</title>
        <authorList>
            <person name="Kumagai Y."/>
            <person name="Yoshizawa S."/>
            <person name="Kogure K."/>
            <person name="Iwasaki W."/>
        </authorList>
    </citation>
    <scope>NUCLEOTIDE SEQUENCE [LARGE SCALE GENOMIC DNA]</scope>
    <source>
        <strain evidence="1 2">KCTC 22729</strain>
    </source>
</reference>
<dbReference type="Proteomes" id="UP000237608">
    <property type="component" value="Unassembled WGS sequence"/>
</dbReference>
<dbReference type="InterPro" id="IPR038056">
    <property type="entry name" value="YjbR-like_sf"/>
</dbReference>
<name>A0A2S7WBP3_9FLAO</name>
<sequence>MHIDEIRDFCLSKKGVTEHFPFDDVTLVFKVMNKMFALVGLDSWEKGDQKINLKCNPDWSEELRSEYEGINPGWHMNKKLWNTVTLNTSDISDELAKKLINHSYDEVVKGLTKKLQKELAEM</sequence>
<proteinExistence type="predicted"/>
<dbReference type="PANTHER" id="PTHR35145:SF1">
    <property type="entry name" value="CYTOPLASMIC PROTEIN"/>
    <property type="match status" value="1"/>
</dbReference>
<comment type="caution">
    <text evidence="1">The sequence shown here is derived from an EMBL/GenBank/DDBJ whole genome shotgun (WGS) entry which is preliminary data.</text>
</comment>
<dbReference type="Gene3D" id="3.90.1150.30">
    <property type="match status" value="1"/>
</dbReference>
<dbReference type="Pfam" id="PF04237">
    <property type="entry name" value="YjbR"/>
    <property type="match status" value="1"/>
</dbReference>
<dbReference type="PANTHER" id="PTHR35145">
    <property type="entry name" value="CYTOPLASMIC PROTEIN-RELATED"/>
    <property type="match status" value="1"/>
</dbReference>